<dbReference type="InterPro" id="IPR020846">
    <property type="entry name" value="MFS_dom"/>
</dbReference>
<dbReference type="InterPro" id="IPR011701">
    <property type="entry name" value="MFS"/>
</dbReference>
<feature type="transmembrane region" description="Helical" evidence="4">
    <location>
        <begin position="317"/>
        <end position="339"/>
    </location>
</feature>
<dbReference type="SUPFAM" id="SSF103473">
    <property type="entry name" value="MFS general substrate transporter"/>
    <property type="match status" value="1"/>
</dbReference>
<dbReference type="EMBL" id="CP053073">
    <property type="protein sequence ID" value="QJR14399.1"/>
    <property type="molecule type" value="Genomic_DNA"/>
</dbReference>
<feature type="transmembrane region" description="Helical" evidence="4">
    <location>
        <begin position="58"/>
        <end position="79"/>
    </location>
</feature>
<dbReference type="PANTHER" id="PTHR23542:SF1">
    <property type="entry name" value="MAJOR FACILITATOR SUPERFAMILY (MFS) PROFILE DOMAIN-CONTAINING PROTEIN"/>
    <property type="match status" value="1"/>
</dbReference>
<dbReference type="AlphaFoldDB" id="A0A6M4H481"/>
<organism evidence="6 7">
    <name type="scientific">Usitatibacter palustris</name>
    <dbReference type="NCBI Taxonomy" id="2732487"/>
    <lineage>
        <taxon>Bacteria</taxon>
        <taxon>Pseudomonadati</taxon>
        <taxon>Pseudomonadota</taxon>
        <taxon>Betaproteobacteria</taxon>
        <taxon>Nitrosomonadales</taxon>
        <taxon>Usitatibacteraceae</taxon>
        <taxon>Usitatibacter</taxon>
    </lineage>
</organism>
<protein>
    <recommendedName>
        <fullName evidence="5">Major facilitator superfamily (MFS) profile domain-containing protein</fullName>
    </recommendedName>
</protein>
<dbReference type="InterPro" id="IPR036259">
    <property type="entry name" value="MFS_trans_sf"/>
</dbReference>
<feature type="transmembrane region" description="Helical" evidence="4">
    <location>
        <begin position="30"/>
        <end position="52"/>
    </location>
</feature>
<reference evidence="6 7" key="1">
    <citation type="submission" date="2020-04" db="EMBL/GenBank/DDBJ databases">
        <title>Usitatibacter rugosus gen. nov., sp. nov. and Usitatibacter palustris sp. nov., novel members of Usitatibacteraceae fam. nov. within the order Nitrosomonadales isolated from soil.</title>
        <authorList>
            <person name="Huber K.J."/>
            <person name="Neumann-Schaal M."/>
            <person name="Geppert A."/>
            <person name="Luckner M."/>
            <person name="Wanner G."/>
            <person name="Overmann J."/>
        </authorList>
    </citation>
    <scope>NUCLEOTIDE SEQUENCE [LARGE SCALE GENOMIC DNA]</scope>
    <source>
        <strain evidence="6 7">Swamp67</strain>
    </source>
</reference>
<accession>A0A6M4H481</accession>
<feature type="transmembrane region" description="Helical" evidence="4">
    <location>
        <begin position="351"/>
        <end position="370"/>
    </location>
</feature>
<dbReference type="Proteomes" id="UP000503096">
    <property type="component" value="Chromosome"/>
</dbReference>
<evidence type="ECO:0000256" key="3">
    <source>
        <dbReference type="ARBA" id="ARBA00023136"/>
    </source>
</evidence>
<proteinExistence type="predicted"/>
<dbReference type="GO" id="GO:0022857">
    <property type="term" value="F:transmembrane transporter activity"/>
    <property type="evidence" value="ECO:0007669"/>
    <property type="project" value="InterPro"/>
</dbReference>
<dbReference type="PROSITE" id="PS50850">
    <property type="entry name" value="MFS"/>
    <property type="match status" value="1"/>
</dbReference>
<feature type="transmembrane region" description="Helical" evidence="4">
    <location>
        <begin position="119"/>
        <end position="142"/>
    </location>
</feature>
<evidence type="ECO:0000256" key="1">
    <source>
        <dbReference type="ARBA" id="ARBA00022692"/>
    </source>
</evidence>
<feature type="transmembrane region" description="Helical" evidence="4">
    <location>
        <begin position="185"/>
        <end position="208"/>
    </location>
</feature>
<name>A0A6M4H481_9PROT</name>
<dbReference type="KEGG" id="upl:DSM104440_01195"/>
<keyword evidence="3 4" id="KW-0472">Membrane</keyword>
<evidence type="ECO:0000313" key="7">
    <source>
        <dbReference type="Proteomes" id="UP000503096"/>
    </source>
</evidence>
<feature type="transmembrane region" description="Helical" evidence="4">
    <location>
        <begin position="91"/>
        <end position="113"/>
    </location>
</feature>
<keyword evidence="2 4" id="KW-1133">Transmembrane helix</keyword>
<feature type="domain" description="Major facilitator superfamily (MFS) profile" evidence="5">
    <location>
        <begin position="228"/>
        <end position="413"/>
    </location>
</feature>
<feature type="transmembrane region" description="Helical" evidence="4">
    <location>
        <begin position="229"/>
        <end position="253"/>
    </location>
</feature>
<sequence>MSGTPFGPFVLKHFFRQYVEFLRRPEVARLMLLALISRMPVGMVAFSMLMFLREKLGAFSLAGSAVGIYFVAMAVCAPIQGRVIDRVGPRGVLIVTGVVHPLAMLAVLLFAYYGFSFGYVAAASAVCGAFATPIITLTRTLWRQRFDDEHDRRRAFALDAVMLELNFTLGPVICAAVLASAGATWAFGLSIVVVVLAAALFVVARATRHFKLEAHAERHLFGPLTERRLVLLFLASFGLTTCFGLLEVGYPAYATQMGVPAAAGLLLGMNALGSATGGAVYGGLHLRMSYERQFAAVLALMAVPLFMHLLFEAFAAWIALAYVTGLLIAPAIASQSVLVSRLAPSKYAAEAFTWSSTFIVAGLGTGMAVGGTLTELAGVRPAFATGGAIVCAMALLALLLRSPGTPRAAPAEA</sequence>
<evidence type="ECO:0000259" key="5">
    <source>
        <dbReference type="PROSITE" id="PS50850"/>
    </source>
</evidence>
<dbReference type="Pfam" id="PF07690">
    <property type="entry name" value="MFS_1"/>
    <property type="match status" value="1"/>
</dbReference>
<evidence type="ECO:0000313" key="6">
    <source>
        <dbReference type="EMBL" id="QJR14399.1"/>
    </source>
</evidence>
<feature type="transmembrane region" description="Helical" evidence="4">
    <location>
        <begin position="382"/>
        <end position="400"/>
    </location>
</feature>
<keyword evidence="1 4" id="KW-0812">Transmembrane</keyword>
<evidence type="ECO:0000256" key="2">
    <source>
        <dbReference type="ARBA" id="ARBA00022989"/>
    </source>
</evidence>
<gene>
    <name evidence="6" type="ORF">DSM104440_01195</name>
</gene>
<feature type="transmembrane region" description="Helical" evidence="4">
    <location>
        <begin position="294"/>
        <end position="311"/>
    </location>
</feature>
<feature type="transmembrane region" description="Helical" evidence="4">
    <location>
        <begin position="259"/>
        <end position="282"/>
    </location>
</feature>
<dbReference type="InParanoid" id="A0A6M4H481"/>
<dbReference type="PANTHER" id="PTHR23542">
    <property type="match status" value="1"/>
</dbReference>
<dbReference type="Gene3D" id="1.20.1250.20">
    <property type="entry name" value="MFS general substrate transporter like domains"/>
    <property type="match status" value="1"/>
</dbReference>
<feature type="transmembrane region" description="Helical" evidence="4">
    <location>
        <begin position="154"/>
        <end position="179"/>
    </location>
</feature>
<evidence type="ECO:0000256" key="4">
    <source>
        <dbReference type="SAM" id="Phobius"/>
    </source>
</evidence>
<keyword evidence="7" id="KW-1185">Reference proteome</keyword>